<evidence type="ECO:0000313" key="1">
    <source>
        <dbReference type="EMBL" id="MBF5060013.1"/>
    </source>
</evidence>
<evidence type="ECO:0000313" key="2">
    <source>
        <dbReference type="Proteomes" id="UP001194714"/>
    </source>
</evidence>
<gene>
    <name evidence="1" type="ORF">NEPTK9_001539</name>
</gene>
<dbReference type="RefSeq" id="WP_194848343.1">
    <property type="nucleotide sequence ID" value="NZ_JAAEJV010000063.1"/>
</dbReference>
<protein>
    <recommendedName>
        <fullName evidence="3">Fascin domain-containing protein</fullName>
    </recommendedName>
</protein>
<dbReference type="EMBL" id="JAAEJV010000063">
    <property type="protein sequence ID" value="MBF5060013.1"/>
    <property type="molecule type" value="Genomic_DNA"/>
</dbReference>
<proteinExistence type="predicted"/>
<keyword evidence="2" id="KW-1185">Reference proteome</keyword>
<reference evidence="1 2" key="1">
    <citation type="submission" date="2020-01" db="EMBL/GenBank/DDBJ databases">
        <title>Draft genome sequence of Cand. Neptunochlamydia vexilliferae K9.</title>
        <authorList>
            <person name="Schulz F."/>
            <person name="Koestlbacher S."/>
            <person name="Wascher F."/>
            <person name="Pizzetti I."/>
            <person name="Horn M."/>
        </authorList>
    </citation>
    <scope>NUCLEOTIDE SEQUENCE [LARGE SCALE GENOMIC DNA]</scope>
    <source>
        <strain evidence="1 2">K9</strain>
    </source>
</reference>
<accession>A0ABS0B0T9</accession>
<organism evidence="1 2">
    <name type="scientific">Candidatus Neptunichlamydia vexilliferae</name>
    <dbReference type="NCBI Taxonomy" id="1651774"/>
    <lineage>
        <taxon>Bacteria</taxon>
        <taxon>Pseudomonadati</taxon>
        <taxon>Chlamydiota</taxon>
        <taxon>Chlamydiia</taxon>
        <taxon>Parachlamydiales</taxon>
        <taxon>Simkaniaceae</taxon>
        <taxon>Candidatus Neptunichlamydia</taxon>
    </lineage>
</organism>
<comment type="caution">
    <text evidence="1">The sequence shown here is derived from an EMBL/GenBank/DDBJ whole genome shotgun (WGS) entry which is preliminary data.</text>
</comment>
<dbReference type="Proteomes" id="UP001194714">
    <property type="component" value="Unassembled WGS sequence"/>
</dbReference>
<evidence type="ECO:0008006" key="3">
    <source>
        <dbReference type="Google" id="ProtNLM"/>
    </source>
</evidence>
<sequence length="325" mass="37237">MSATIKGSNSAQNQVFAEKRFSEKFIHLQEQINNLKGSIILSCNQERLYEDKGYILTDPIKTNSASNASKELNVTQIGKGLVELDFIDGRNLYISSANSELFGEKRGTHTNTDSVRRQFKITQSKKDGYINLSLTDGRNIYFSSIKKKFYAEKKGPQDFKIIKTAQMSNVSVIRRLMQQTQKYIWCLELPTGRELYVSSADRTPYAEKRKTHTNTDPKRRNFKVIPVDGEKEYFEFSLEDGRELYASSESTHNLYAHKRGCHTNISEARRRFKITPIGQGYVNLSLEDGREVCLSSANDNLYAEKRGTHTNNSNLRRDFRLVPQG</sequence>
<name>A0ABS0B0T9_9BACT</name>